<dbReference type="SUPFAM" id="SSF55895">
    <property type="entry name" value="Ribonuclease Rh-like"/>
    <property type="match status" value="1"/>
</dbReference>
<sequence>MRAQPQKFPDVQPNCTATEQFNITLLKNLLDDLRNLWPSLSNYSNPESFWKYEFDKHGKCALQDPLVGNQTQYFKFGIDLMKKLNLLDYGFLNDSHISDEISYKSEESTLSESNHDTVFKDAGFYHDSSIFSEIPNKFEENTSVE</sequence>
<dbReference type="PANTHER" id="PTHR11240:SF22">
    <property type="entry name" value="RIBONUCLEASE T2"/>
    <property type="match status" value="1"/>
</dbReference>
<dbReference type="InterPro" id="IPR033130">
    <property type="entry name" value="RNase_T2_His_AS_2"/>
</dbReference>
<dbReference type="GO" id="GO:0003723">
    <property type="term" value="F:RNA binding"/>
    <property type="evidence" value="ECO:0007669"/>
    <property type="project" value="InterPro"/>
</dbReference>
<dbReference type="WBParaSite" id="SCUD_0001692401-mRNA-1">
    <property type="protein sequence ID" value="SCUD_0001692401-mRNA-1"/>
    <property type="gene ID" value="SCUD_0001692401"/>
</dbReference>
<gene>
    <name evidence="3" type="ORF">SCUD_LOCUS16921</name>
</gene>
<dbReference type="GO" id="GO:0033897">
    <property type="term" value="F:ribonuclease T2 activity"/>
    <property type="evidence" value="ECO:0007669"/>
    <property type="project" value="InterPro"/>
</dbReference>
<evidence type="ECO:0000256" key="2">
    <source>
        <dbReference type="RuleBase" id="RU004328"/>
    </source>
</evidence>
<dbReference type="InterPro" id="IPR001568">
    <property type="entry name" value="RNase_T2-like"/>
</dbReference>
<dbReference type="PANTHER" id="PTHR11240">
    <property type="entry name" value="RIBONUCLEASE T2"/>
    <property type="match status" value="1"/>
</dbReference>
<dbReference type="Pfam" id="PF00445">
    <property type="entry name" value="Ribonuclease_T2"/>
    <property type="match status" value="1"/>
</dbReference>
<dbReference type="STRING" id="6186.A0A183KPE0"/>
<dbReference type="Proteomes" id="UP000279833">
    <property type="component" value="Unassembled WGS sequence"/>
</dbReference>
<organism evidence="5">
    <name type="scientific">Schistosoma curassoni</name>
    <dbReference type="NCBI Taxonomy" id="6186"/>
    <lineage>
        <taxon>Eukaryota</taxon>
        <taxon>Metazoa</taxon>
        <taxon>Spiralia</taxon>
        <taxon>Lophotrochozoa</taxon>
        <taxon>Platyhelminthes</taxon>
        <taxon>Trematoda</taxon>
        <taxon>Digenea</taxon>
        <taxon>Strigeidida</taxon>
        <taxon>Schistosomatoidea</taxon>
        <taxon>Schistosomatidae</taxon>
        <taxon>Schistosoma</taxon>
    </lineage>
</organism>
<dbReference type="EMBL" id="UZAK01039203">
    <property type="protein sequence ID" value="VDP62451.1"/>
    <property type="molecule type" value="Genomic_DNA"/>
</dbReference>
<dbReference type="Gene3D" id="3.90.730.10">
    <property type="entry name" value="Ribonuclease T2-like"/>
    <property type="match status" value="1"/>
</dbReference>
<reference evidence="5" key="1">
    <citation type="submission" date="2016-06" db="UniProtKB">
        <authorList>
            <consortium name="WormBaseParasite"/>
        </authorList>
    </citation>
    <scope>IDENTIFICATION</scope>
</reference>
<dbReference type="InterPro" id="IPR036430">
    <property type="entry name" value="RNase_T2-like_sf"/>
</dbReference>
<evidence type="ECO:0000313" key="3">
    <source>
        <dbReference type="EMBL" id="VDP62451.1"/>
    </source>
</evidence>
<keyword evidence="4" id="KW-1185">Reference proteome</keyword>
<accession>A0A183KPE0</accession>
<evidence type="ECO:0000313" key="5">
    <source>
        <dbReference type="WBParaSite" id="SCUD_0001692401-mRNA-1"/>
    </source>
</evidence>
<protein>
    <submittedName>
        <fullName evidence="5">Ribonuclease T(2)</fullName>
    </submittedName>
</protein>
<dbReference type="AlphaFoldDB" id="A0A183KPE0"/>
<dbReference type="PROSITE" id="PS00531">
    <property type="entry name" value="RNASE_T2_2"/>
    <property type="match status" value="1"/>
</dbReference>
<reference evidence="3 4" key="2">
    <citation type="submission" date="2018-11" db="EMBL/GenBank/DDBJ databases">
        <authorList>
            <consortium name="Pathogen Informatics"/>
        </authorList>
    </citation>
    <scope>NUCLEOTIDE SEQUENCE [LARGE SCALE GENOMIC DNA]</scope>
    <source>
        <strain evidence="3">Dakar</strain>
        <strain evidence="4">Dakar, Senegal</strain>
    </source>
</reference>
<comment type="similarity">
    <text evidence="1 2">Belongs to the RNase T2 family.</text>
</comment>
<evidence type="ECO:0000313" key="4">
    <source>
        <dbReference type="Proteomes" id="UP000279833"/>
    </source>
</evidence>
<proteinExistence type="inferred from homology"/>
<name>A0A183KPE0_9TREM</name>
<evidence type="ECO:0000256" key="1">
    <source>
        <dbReference type="ARBA" id="ARBA00007469"/>
    </source>
</evidence>